<dbReference type="Proteomes" id="UP000816034">
    <property type="component" value="Unassembled WGS sequence"/>
</dbReference>
<gene>
    <name evidence="2" type="ORF">C9374_001768</name>
</gene>
<feature type="region of interest" description="Disordered" evidence="1">
    <location>
        <begin position="202"/>
        <end position="234"/>
    </location>
</feature>
<comment type="caution">
    <text evidence="2">The sequence shown here is derived from an EMBL/GenBank/DDBJ whole genome shotgun (WGS) entry which is preliminary data.</text>
</comment>
<feature type="compositionally biased region" description="Basic and acidic residues" evidence="1">
    <location>
        <begin position="207"/>
        <end position="234"/>
    </location>
</feature>
<dbReference type="EMBL" id="PYSW02000013">
    <property type="protein sequence ID" value="KAG2387436.1"/>
    <property type="molecule type" value="Genomic_DNA"/>
</dbReference>
<reference evidence="2 3" key="1">
    <citation type="journal article" date="2018" name="BMC Genomics">
        <title>The genome of Naegleria lovaniensis, the basis for a comparative approach to unravel pathogenicity factors of the human pathogenic amoeba N. fowleri.</title>
        <authorList>
            <person name="Liechti N."/>
            <person name="Schurch N."/>
            <person name="Bruggmann R."/>
            <person name="Wittwer M."/>
        </authorList>
    </citation>
    <scope>NUCLEOTIDE SEQUENCE [LARGE SCALE GENOMIC DNA]</scope>
    <source>
        <strain evidence="2 3">ATCC 30569</strain>
    </source>
</reference>
<protein>
    <submittedName>
        <fullName evidence="2">Uncharacterized protein</fullName>
    </submittedName>
</protein>
<accession>A0AA88GS85</accession>
<evidence type="ECO:0000313" key="3">
    <source>
        <dbReference type="Proteomes" id="UP000816034"/>
    </source>
</evidence>
<dbReference type="GeneID" id="68094224"/>
<proteinExistence type="predicted"/>
<sequence>MLKLIENSIPHCCSFTKLSMAKKTKMNLIHWHQRGFWRTREFSQCFRYLRKDNSEFENSNEQVELANVNSISNNESNGKESLSELNQVKTHAERQQLKIPKKRNQLMETVQKYKTLNQQIVQKQQQPPKKKKKNSLDITEEKANWRFLNNMDAHIIKHMKIKDADADELPPSYSKEYEIGKNRRTNPYHIEERNFTVMKPKTKKIKKGESKEIKKARKMLDEDEKHLKPEKPRF</sequence>
<name>A0AA88GS85_NAELO</name>
<dbReference type="AlphaFoldDB" id="A0AA88GS85"/>
<evidence type="ECO:0000313" key="2">
    <source>
        <dbReference type="EMBL" id="KAG2387436.1"/>
    </source>
</evidence>
<dbReference type="RefSeq" id="XP_044551428.1">
    <property type="nucleotide sequence ID" value="XM_044691111.1"/>
</dbReference>
<keyword evidence="3" id="KW-1185">Reference proteome</keyword>
<evidence type="ECO:0000256" key="1">
    <source>
        <dbReference type="SAM" id="MobiDB-lite"/>
    </source>
</evidence>
<organism evidence="2 3">
    <name type="scientific">Naegleria lovaniensis</name>
    <name type="common">Amoeba</name>
    <dbReference type="NCBI Taxonomy" id="51637"/>
    <lineage>
        <taxon>Eukaryota</taxon>
        <taxon>Discoba</taxon>
        <taxon>Heterolobosea</taxon>
        <taxon>Tetramitia</taxon>
        <taxon>Eutetramitia</taxon>
        <taxon>Vahlkampfiidae</taxon>
        <taxon>Naegleria</taxon>
    </lineage>
</organism>